<dbReference type="RefSeq" id="WP_136743367.1">
    <property type="nucleotide sequence ID" value="NZ_SUMB01000012.1"/>
</dbReference>
<dbReference type="GO" id="GO:0006508">
    <property type="term" value="P:proteolysis"/>
    <property type="evidence" value="ECO:0007669"/>
    <property type="project" value="UniProtKB-KW"/>
</dbReference>
<dbReference type="InterPro" id="IPR008757">
    <property type="entry name" value="Peptidase_M6-like_domain"/>
</dbReference>
<dbReference type="AlphaFoldDB" id="A0A4V5MJ89"/>
<comment type="caution">
    <text evidence="2">The sequence shown here is derived from an EMBL/GenBank/DDBJ whole genome shotgun (WGS) entry which is preliminary data.</text>
</comment>
<protein>
    <submittedName>
        <fullName evidence="2">M6 family metalloprotease domain-containing protein</fullName>
    </submittedName>
</protein>
<keyword evidence="1" id="KW-0732">Signal</keyword>
<reference evidence="2 3" key="1">
    <citation type="submission" date="2019-04" db="EMBL/GenBank/DDBJ databases">
        <title>Streptomyces piniterrae sp. nov., a heliquinomycin-producing actinomycete isolated from rhizosphere soil of Pinus yunnanensis.</title>
        <authorList>
            <person name="Zhuang X."/>
            <person name="Zhao J."/>
        </authorList>
    </citation>
    <scope>NUCLEOTIDE SEQUENCE [LARGE SCALE GENOMIC DNA]</scope>
    <source>
        <strain evidence="3">jys28</strain>
    </source>
</reference>
<sequence length="409" mass="44875">MKSSHPWRRPRVAVPVLAMSAALLALLALAIVPASTAHGSNASTSACALQGTTGYTDEGQNTDYNRFQKPEGTKHVGVIYVDFPDAVGTTTPLDRYYDQISGADDWMQKASNGKVSLDMKAPNGNWVRMPKNSTDYHWERGFSWDTHRVYVKDALAGAADAGVNLADYDMFYIVPTSTAAAITHTPTWVQNPATPTQIWNKATNAWVTIKWAVTFGQDMWNWGYKVADHETGHTFGLPDLYAFNGEQHQYVGGWDVMGKVSGHAPQFLGWHAWKFGWINDNQVSCLDTNDKYSTTLNGVEHGGDGYKLAVIKTSDTTAYVAESRKAANNDSDACATGVLIYKVDTSVESGSGPVRVVSNPKAAAPTGNCTALDMQTWQPGQTFQDDNARIRIHVNTSDSDNDTVWTYKW</sequence>
<keyword evidence="2" id="KW-0378">Hydrolase</keyword>
<dbReference type="Proteomes" id="UP000308697">
    <property type="component" value="Unassembled WGS sequence"/>
</dbReference>
<dbReference type="GO" id="GO:0008237">
    <property type="term" value="F:metallopeptidase activity"/>
    <property type="evidence" value="ECO:0007669"/>
    <property type="project" value="UniProtKB-KW"/>
</dbReference>
<name>A0A4V5MJ89_9ACTN</name>
<dbReference type="PANTHER" id="PTHR41775:SF1">
    <property type="entry name" value="PEPTIDASE M6-LIKE DOMAIN-CONTAINING PROTEIN"/>
    <property type="match status" value="1"/>
</dbReference>
<proteinExistence type="predicted"/>
<dbReference type="EMBL" id="SUMB01000012">
    <property type="protein sequence ID" value="TJZ44608.1"/>
    <property type="molecule type" value="Genomic_DNA"/>
</dbReference>
<gene>
    <name evidence="2" type="ORF">FCH28_30275</name>
</gene>
<keyword evidence="2" id="KW-0482">Metalloprotease</keyword>
<dbReference type="OrthoDB" id="275270at2"/>
<dbReference type="PANTHER" id="PTHR41775">
    <property type="entry name" value="SECRETED PROTEIN-RELATED"/>
    <property type="match status" value="1"/>
</dbReference>
<evidence type="ECO:0000313" key="2">
    <source>
        <dbReference type="EMBL" id="TJZ44608.1"/>
    </source>
</evidence>
<evidence type="ECO:0000313" key="3">
    <source>
        <dbReference type="Proteomes" id="UP000308697"/>
    </source>
</evidence>
<accession>A0A4V5MJ89</accession>
<dbReference type="NCBIfam" id="TIGR03296">
    <property type="entry name" value="M6dom_TIGR03296"/>
    <property type="match status" value="1"/>
</dbReference>
<dbReference type="SUPFAM" id="SSF55486">
    <property type="entry name" value="Metalloproteases ('zincins'), catalytic domain"/>
    <property type="match status" value="1"/>
</dbReference>
<evidence type="ECO:0000256" key="1">
    <source>
        <dbReference type="SAM" id="SignalP"/>
    </source>
</evidence>
<keyword evidence="3" id="KW-1185">Reference proteome</keyword>
<feature type="signal peptide" evidence="1">
    <location>
        <begin position="1"/>
        <end position="30"/>
    </location>
</feature>
<keyword evidence="2" id="KW-0645">Protease</keyword>
<organism evidence="2 3">
    <name type="scientific">Streptomyces piniterrae</name>
    <dbReference type="NCBI Taxonomy" id="2571125"/>
    <lineage>
        <taxon>Bacteria</taxon>
        <taxon>Bacillati</taxon>
        <taxon>Actinomycetota</taxon>
        <taxon>Actinomycetes</taxon>
        <taxon>Kitasatosporales</taxon>
        <taxon>Streptomycetaceae</taxon>
        <taxon>Streptomyces</taxon>
    </lineage>
</organism>
<feature type="chain" id="PRO_5039121150" evidence="1">
    <location>
        <begin position="31"/>
        <end position="409"/>
    </location>
</feature>